<organism evidence="3 4">
    <name type="scientific">Blautia argi</name>
    <dbReference type="NCBI Taxonomy" id="1912897"/>
    <lineage>
        <taxon>Bacteria</taxon>
        <taxon>Bacillati</taxon>
        <taxon>Bacillota</taxon>
        <taxon>Clostridia</taxon>
        <taxon>Lachnospirales</taxon>
        <taxon>Lachnospiraceae</taxon>
        <taxon>Blautia</taxon>
    </lineage>
</organism>
<dbReference type="PANTHER" id="PTHR33121:SF70">
    <property type="entry name" value="SIGNALING PROTEIN YKOW"/>
    <property type="match status" value="1"/>
</dbReference>
<sequence>MQKETGKYLNAMRLLDESIEDSLFLWDLKSDEIHFADSIYEKYAITKNSENTNSLQEWIKLVYERDLKSVKRNLKKIKENKIKNYSIEYRILDKHGNYIWINCKGAVRFDNNQCARYVSGSLSDTAFRNRTDTLTGLLNTVKFMEDLECCLKKGETGCLLILGVDDFKNINIKYGRPYGNQVLVNLASVLEKVRVLPSLVYRLNGDCFALILTDYTKEKTEELYHQVQEEVESYCRVSGGAVLYDRDSIKDGSILYQYAENTLDNAKKNGKNKLIFFSIDDYEKRKMKIEILEEMQESIHHDFQGFYLCYQPQVQGQTFTLFGAEALLRFRSPTRGEVSPAEFIPVLEETGLICQVGAWVLETALLQCRKWREKIPHFHINVNISYVQLKQKDIAREVLQVLEKAGLPGEVLTLEVTESIQLQDYEYFNQIFYQWKQHGIKIAIDDFGTGYSSLSYLKSIKVDETKIDRCFVKQIQNSSYNYQLLRNMIELAHSVHIQVCCEGVETEEELACLMELQPDVLQGFLFAKPYPNEQFEEVYLHVGSQAYKDRKKQEERFFYLNVDETQKYYGVLCSKSQLVNIMRNASIGLWAIRIDPKNERYEMYADQVMLEVMGLEGKPTPEACYQHWYGRIQERYYPHIHYTIKKMMETRQPVEVEYIWKHPSKGEVQVRCLGVRVEDSEGMICLEGHHRIISNIEKLKFIPERSNMDSFEYNRKTHSICFHTKRRLLAGTADREGKFPDCWIEEGVVHPHFAEKFREIFSQIGSRKELPELEMLLKTSTGAYEWFKLCIQYLGTEEKDLDRVMVFAEPASQEWAMELEYMRKMDFYEVVLGETIAYAEVDVESGHLKRAGGLWTDYMEECIRSQKTFTEVMEKHMQEAVSQEEQEAYSRCLDVDFMKDRYKNGESTYKYCFQRIIDKTRCWVELVVHIFQEGYSGNMYALLYLKNIDAEKRRSLAQEVEANRDPLTNVYNRRAFKEEVVSFMTDVRETEGGSLIILDLDNFKKINDEYGHMKGDYALKVLTDTLMAIFRRRDIIGRLGGDEFLVFIKNVTTKEILDRRMKELFAALENIKDLTLTCSAGISILEREHFSYDEGLKKADLALYESKKKGKNRFSYYDECGLSS</sequence>
<dbReference type="InterPro" id="IPR000160">
    <property type="entry name" value="GGDEF_dom"/>
</dbReference>
<feature type="domain" description="EAL" evidence="1">
    <location>
        <begin position="288"/>
        <end position="543"/>
    </location>
</feature>
<dbReference type="EMBL" id="CP030280">
    <property type="protein sequence ID" value="AWY99305.1"/>
    <property type="molecule type" value="Genomic_DNA"/>
</dbReference>
<feature type="domain" description="GGDEF" evidence="2">
    <location>
        <begin position="155"/>
        <end position="279"/>
    </location>
</feature>
<dbReference type="Proteomes" id="UP000250003">
    <property type="component" value="Chromosome"/>
</dbReference>
<keyword evidence="4" id="KW-1185">Reference proteome</keyword>
<dbReference type="InterPro" id="IPR001633">
    <property type="entry name" value="EAL_dom"/>
</dbReference>
<dbReference type="AlphaFoldDB" id="A0A2Z4UDY1"/>
<dbReference type="InterPro" id="IPR043128">
    <property type="entry name" value="Rev_trsase/Diguanyl_cyclase"/>
</dbReference>
<dbReference type="SMART" id="SM00052">
    <property type="entry name" value="EAL"/>
    <property type="match status" value="1"/>
</dbReference>
<dbReference type="Gene3D" id="3.20.20.450">
    <property type="entry name" value="EAL domain"/>
    <property type="match status" value="1"/>
</dbReference>
<dbReference type="NCBIfam" id="TIGR00254">
    <property type="entry name" value="GGDEF"/>
    <property type="match status" value="2"/>
</dbReference>
<dbReference type="InterPro" id="IPR050706">
    <property type="entry name" value="Cyclic-di-GMP_PDE-like"/>
</dbReference>
<dbReference type="Gene3D" id="3.30.450.20">
    <property type="entry name" value="PAS domain"/>
    <property type="match status" value="2"/>
</dbReference>
<dbReference type="SMART" id="SM00267">
    <property type="entry name" value="GGDEF"/>
    <property type="match status" value="2"/>
</dbReference>
<protein>
    <recommendedName>
        <fullName evidence="5">Diguanylate cyclase</fullName>
    </recommendedName>
</protein>
<dbReference type="Pfam" id="PF00563">
    <property type="entry name" value="EAL"/>
    <property type="match status" value="1"/>
</dbReference>
<dbReference type="InterPro" id="IPR029787">
    <property type="entry name" value="Nucleotide_cyclase"/>
</dbReference>
<proteinExistence type="predicted"/>
<dbReference type="SUPFAM" id="SSF55785">
    <property type="entry name" value="PYP-like sensor domain (PAS domain)"/>
    <property type="match status" value="2"/>
</dbReference>
<dbReference type="CDD" id="cd01948">
    <property type="entry name" value="EAL"/>
    <property type="match status" value="1"/>
</dbReference>
<dbReference type="Pfam" id="PF08447">
    <property type="entry name" value="PAS_3"/>
    <property type="match status" value="1"/>
</dbReference>
<feature type="domain" description="GGDEF" evidence="2">
    <location>
        <begin position="991"/>
        <end position="1119"/>
    </location>
</feature>
<dbReference type="KEGG" id="blau:DQQ01_15580"/>
<evidence type="ECO:0000313" key="4">
    <source>
        <dbReference type="Proteomes" id="UP000250003"/>
    </source>
</evidence>
<dbReference type="InterPro" id="IPR035919">
    <property type="entry name" value="EAL_sf"/>
</dbReference>
<dbReference type="InterPro" id="IPR013655">
    <property type="entry name" value="PAS_fold_3"/>
</dbReference>
<dbReference type="Gene3D" id="3.30.70.270">
    <property type="match status" value="2"/>
</dbReference>
<dbReference type="PANTHER" id="PTHR33121">
    <property type="entry name" value="CYCLIC DI-GMP PHOSPHODIESTERASE PDEF"/>
    <property type="match status" value="1"/>
</dbReference>
<reference evidence="4" key="1">
    <citation type="submission" date="2018-06" db="EMBL/GenBank/DDBJ databases">
        <title>Description of Blautia argi sp. nov., a new anaerobic isolated from dog feces.</title>
        <authorList>
            <person name="Chang Y.-H."/>
            <person name="Paek J."/>
            <person name="Shin Y."/>
        </authorList>
    </citation>
    <scope>NUCLEOTIDE SEQUENCE [LARGE SCALE GENOMIC DNA]</scope>
    <source>
        <strain evidence="4">KCTC 15426</strain>
    </source>
</reference>
<dbReference type="InterPro" id="IPR035965">
    <property type="entry name" value="PAS-like_dom_sf"/>
</dbReference>
<name>A0A2Z4UDY1_9FIRM</name>
<dbReference type="CDD" id="cd01949">
    <property type="entry name" value="GGDEF"/>
    <property type="match status" value="2"/>
</dbReference>
<dbReference type="SUPFAM" id="SSF141868">
    <property type="entry name" value="EAL domain-like"/>
    <property type="match status" value="1"/>
</dbReference>
<dbReference type="OrthoDB" id="9805474at2"/>
<dbReference type="GO" id="GO:0071111">
    <property type="term" value="F:cyclic-guanylate-specific phosphodiesterase activity"/>
    <property type="evidence" value="ECO:0007669"/>
    <property type="project" value="InterPro"/>
</dbReference>
<dbReference type="Pfam" id="PF00990">
    <property type="entry name" value="GGDEF"/>
    <property type="match status" value="2"/>
</dbReference>
<dbReference type="SUPFAM" id="SSF55073">
    <property type="entry name" value="Nucleotide cyclase"/>
    <property type="match status" value="2"/>
</dbReference>
<evidence type="ECO:0000259" key="1">
    <source>
        <dbReference type="PROSITE" id="PS50883"/>
    </source>
</evidence>
<gene>
    <name evidence="3" type="ORF">DQQ01_15580</name>
</gene>
<dbReference type="PROSITE" id="PS50883">
    <property type="entry name" value="EAL"/>
    <property type="match status" value="1"/>
</dbReference>
<accession>A0A2Z4UDY1</accession>
<evidence type="ECO:0000313" key="3">
    <source>
        <dbReference type="EMBL" id="AWY99305.1"/>
    </source>
</evidence>
<dbReference type="PROSITE" id="PS50887">
    <property type="entry name" value="GGDEF"/>
    <property type="match status" value="2"/>
</dbReference>
<evidence type="ECO:0000259" key="2">
    <source>
        <dbReference type="PROSITE" id="PS50887"/>
    </source>
</evidence>
<evidence type="ECO:0008006" key="5">
    <source>
        <dbReference type="Google" id="ProtNLM"/>
    </source>
</evidence>